<feature type="domain" description="Bro-N" evidence="1">
    <location>
        <begin position="1"/>
        <end position="114"/>
    </location>
</feature>
<dbReference type="PROSITE" id="PS51750">
    <property type="entry name" value="BRO_N"/>
    <property type="match status" value="1"/>
</dbReference>
<proteinExistence type="predicted"/>
<evidence type="ECO:0000313" key="2">
    <source>
        <dbReference type="EMBL" id="AAG02968.1"/>
    </source>
</evidence>
<protein>
    <submittedName>
        <fullName evidence="2">AMV262</fullName>
    </submittedName>
</protein>
<organism evidence="2 3">
    <name type="scientific">Amsacta moorei entomopoxvirus</name>
    <name type="common">AmEPV</name>
    <dbReference type="NCBI Taxonomy" id="28321"/>
    <lineage>
        <taxon>Viruses</taxon>
        <taxon>Varidnaviria</taxon>
        <taxon>Bamfordvirae</taxon>
        <taxon>Nucleocytoviricota</taxon>
        <taxon>Pokkesviricetes</taxon>
        <taxon>Chitovirales</taxon>
        <taxon>Poxviridae</taxon>
        <taxon>Entomopoxvirinae</taxon>
        <taxon>Betaentomopoxvirus</taxon>
    </lineage>
</organism>
<dbReference type="Proteomes" id="UP000000872">
    <property type="component" value="Segment"/>
</dbReference>
<dbReference type="RefSeq" id="NP_065044.1">
    <property type="nucleotide sequence ID" value="NC_002520.1"/>
</dbReference>
<evidence type="ECO:0000313" key="3">
    <source>
        <dbReference type="Proteomes" id="UP000000872"/>
    </source>
</evidence>
<dbReference type="GeneID" id="1494852"/>
<reference evidence="2 3" key="1">
    <citation type="journal article" date="2000" name="Virology">
        <title>Complete genomic sequence of the Amsacta moorei entomopoxvirus: analysis and comparison with other poxviruses.</title>
        <authorList>
            <person name="Bawden A.L."/>
            <person name="Glassberg K.J."/>
            <person name="Diggans J."/>
            <person name="Shaw R."/>
            <person name="Farmerie W."/>
            <person name="Moyer R.W."/>
        </authorList>
    </citation>
    <scope>NUCLEOTIDE SEQUENCE [LARGE SCALE GENOMIC DNA]</scope>
</reference>
<gene>
    <name evidence="2" type="primary">AMV262</name>
</gene>
<accession>Q9EME4</accession>
<keyword evidence="3" id="KW-1185">Reference proteome</keyword>
<organismHost>
    <name type="scientific">Amsacta</name>
    <dbReference type="NCBI Taxonomy" id="340055"/>
</organismHost>
<dbReference type="InterPro" id="IPR003497">
    <property type="entry name" value="BRO_N_domain"/>
</dbReference>
<sequence length="205" mass="24768">MTIIKQIYISDTKEKYNIYIYVDIKTKLSYFISNDILKILTESTDNIYKYCEKSDIFKWINIHNNIPSNISDETILINKNGLNNIISKLNNEKSNHFRKWLNDIDINIIIKNEIYSNGYIYLVTKSDYKLNNYYKLYSSYNINNLDKEYYIVISFQHHDIYTIYKKLCKILEKNNINNNLYYFKNFDCSKFKYIITQLICIEECI</sequence>
<dbReference type="KEGG" id="vg:1494852"/>
<dbReference type="EMBL" id="AF250284">
    <property type="protein sequence ID" value="AAG02968.1"/>
    <property type="molecule type" value="Genomic_DNA"/>
</dbReference>
<evidence type="ECO:0000259" key="1">
    <source>
        <dbReference type="PROSITE" id="PS51750"/>
    </source>
</evidence>
<name>Q9EME4_AMEPV</name>
<dbReference type="Pfam" id="PF02498">
    <property type="entry name" value="Bro-N"/>
    <property type="match status" value="1"/>
</dbReference>